<comment type="caution">
    <text evidence="7">The sequence shown here is derived from an EMBL/GenBank/DDBJ whole genome shotgun (WGS) entry which is preliminary data.</text>
</comment>
<keyword evidence="5" id="KW-0539">Nucleus</keyword>
<dbReference type="Proteomes" id="UP001566132">
    <property type="component" value="Unassembled WGS sequence"/>
</dbReference>
<dbReference type="AlphaFoldDB" id="A0ABD1ETY7"/>
<dbReference type="GO" id="GO:0005654">
    <property type="term" value="C:nucleoplasm"/>
    <property type="evidence" value="ECO:0007669"/>
    <property type="project" value="UniProtKB-ARBA"/>
</dbReference>
<feature type="region of interest" description="Disordered" evidence="6">
    <location>
        <begin position="63"/>
        <end position="99"/>
    </location>
</feature>
<comment type="subcellular location">
    <subcellularLocation>
        <location evidence="1">Nucleus</location>
    </subcellularLocation>
</comment>
<proteinExistence type="predicted"/>
<gene>
    <name evidence="7" type="ORF">ABEB36_007270</name>
</gene>
<feature type="compositionally biased region" description="Basic and acidic residues" evidence="6">
    <location>
        <begin position="71"/>
        <end position="80"/>
    </location>
</feature>
<accession>A0ABD1ETY7</accession>
<evidence type="ECO:0000313" key="8">
    <source>
        <dbReference type="Proteomes" id="UP001566132"/>
    </source>
</evidence>
<organism evidence="7 8">
    <name type="scientific">Hypothenemus hampei</name>
    <name type="common">Coffee berry borer</name>
    <dbReference type="NCBI Taxonomy" id="57062"/>
    <lineage>
        <taxon>Eukaryota</taxon>
        <taxon>Metazoa</taxon>
        <taxon>Ecdysozoa</taxon>
        <taxon>Arthropoda</taxon>
        <taxon>Hexapoda</taxon>
        <taxon>Insecta</taxon>
        <taxon>Pterygota</taxon>
        <taxon>Neoptera</taxon>
        <taxon>Endopterygota</taxon>
        <taxon>Coleoptera</taxon>
        <taxon>Polyphaga</taxon>
        <taxon>Cucujiformia</taxon>
        <taxon>Curculionidae</taxon>
        <taxon>Scolytinae</taxon>
        <taxon>Hypothenemus</taxon>
    </lineage>
</organism>
<dbReference type="Pfam" id="PF08598">
    <property type="entry name" value="Sds3"/>
    <property type="match status" value="1"/>
</dbReference>
<keyword evidence="8" id="KW-1185">Reference proteome</keyword>
<evidence type="ECO:0000256" key="4">
    <source>
        <dbReference type="ARBA" id="ARBA00023163"/>
    </source>
</evidence>
<evidence type="ECO:0000313" key="7">
    <source>
        <dbReference type="EMBL" id="KAL1502070.1"/>
    </source>
</evidence>
<feature type="compositionally biased region" description="Acidic residues" evidence="6">
    <location>
        <begin position="81"/>
        <end position="90"/>
    </location>
</feature>
<keyword evidence="2" id="KW-0678">Repressor</keyword>
<dbReference type="SMART" id="SM01401">
    <property type="entry name" value="Sds3"/>
    <property type="match status" value="1"/>
</dbReference>
<dbReference type="InterPro" id="IPR013907">
    <property type="entry name" value="Sds3"/>
</dbReference>
<evidence type="ECO:0008006" key="9">
    <source>
        <dbReference type="Google" id="ProtNLM"/>
    </source>
</evidence>
<evidence type="ECO:0000256" key="6">
    <source>
        <dbReference type="SAM" id="MobiDB-lite"/>
    </source>
</evidence>
<dbReference type="EMBL" id="JBDJPC010000005">
    <property type="protein sequence ID" value="KAL1502070.1"/>
    <property type="molecule type" value="Genomic_DNA"/>
</dbReference>
<protein>
    <recommendedName>
        <fullName evidence="9">Sin3 histone deacetylase corepressor complex component SDS3</fullName>
    </recommendedName>
</protein>
<reference evidence="7 8" key="1">
    <citation type="submission" date="2024-05" db="EMBL/GenBank/DDBJ databases">
        <title>Genetic variation in Jamaican populations of the coffee berry borer (Hypothenemus hampei).</title>
        <authorList>
            <person name="Errbii M."/>
            <person name="Myrie A."/>
        </authorList>
    </citation>
    <scope>NUCLEOTIDE SEQUENCE [LARGE SCALE GENOMIC DNA]</scope>
    <source>
        <strain evidence="7">JA-Hopewell-2020-01-JO</strain>
        <tissue evidence="7">Whole body</tissue>
    </source>
</reference>
<keyword evidence="3" id="KW-0805">Transcription regulation</keyword>
<evidence type="ECO:0000256" key="3">
    <source>
        <dbReference type="ARBA" id="ARBA00023015"/>
    </source>
</evidence>
<dbReference type="PANTHER" id="PTHR21964">
    <property type="entry name" value="BREAST CANCER METASTASIS-SUPPRESSOR 1"/>
    <property type="match status" value="1"/>
</dbReference>
<evidence type="ECO:0000256" key="1">
    <source>
        <dbReference type="ARBA" id="ARBA00004123"/>
    </source>
</evidence>
<evidence type="ECO:0000256" key="2">
    <source>
        <dbReference type="ARBA" id="ARBA00022491"/>
    </source>
</evidence>
<name>A0ABD1ETY7_HYPHA</name>
<evidence type="ECO:0000256" key="5">
    <source>
        <dbReference type="ARBA" id="ARBA00023242"/>
    </source>
</evidence>
<keyword evidence="4" id="KW-0804">Transcription</keyword>
<dbReference type="GO" id="GO:0010468">
    <property type="term" value="P:regulation of gene expression"/>
    <property type="evidence" value="ECO:0007669"/>
    <property type="project" value="UniProtKB-ARBA"/>
</dbReference>
<sequence>MHKPKSFYRSHNQLGFIKACPSVVQLREITIELSAVSFVKMSYFGSPLSNSYHYNREYDFDDTKYDDEDDRDQHDSRFDGSDEDTEDASETDTGHPEEQLEIKEQMYQDKLATLKKKLQQLRDGTHPEYNKKVKKLEAQYHERLNLNDIYREYMNESIKRDYALEIKAAAKDFEEKKIDLRETLISDLEDKKRTIETERCSMELTGDSMEVKPAMTRKLRRRPNEPIPLPEKRRKVPTAQIVYLLDEKEMENDLRLIREKAFIPVRKVGETSSISSPNHNLANFSNLQSISEHQNLIETRIEDGKLLYEKRWFHRGQSIFVEGKDQPKMAATISAVANDCIFVKKQNGEKVRFFLASLARGKVIIKRRAS</sequence>